<name>A0A381P1U0_9ZZZZ</name>
<accession>A0A381P1U0</accession>
<dbReference type="AlphaFoldDB" id="A0A381P1U0"/>
<dbReference type="InterPro" id="IPR006869">
    <property type="entry name" value="DUF547"/>
</dbReference>
<protein>
    <recommendedName>
        <fullName evidence="1">DUF547 domain-containing protein</fullName>
    </recommendedName>
</protein>
<reference evidence="2" key="1">
    <citation type="submission" date="2018-05" db="EMBL/GenBank/DDBJ databases">
        <authorList>
            <person name="Lanie J.A."/>
            <person name="Ng W.-L."/>
            <person name="Kazmierczak K.M."/>
            <person name="Andrzejewski T.M."/>
            <person name="Davidsen T.M."/>
            <person name="Wayne K.J."/>
            <person name="Tettelin H."/>
            <person name="Glass J.I."/>
            <person name="Rusch D."/>
            <person name="Podicherti R."/>
            <person name="Tsui H.-C.T."/>
            <person name="Winkler M.E."/>
        </authorList>
    </citation>
    <scope>NUCLEOTIDE SEQUENCE</scope>
</reference>
<sequence length="267" mass="30917">MRKIQTNKNSMHWAMGKEKILAFTLVFGLMWVIPVDAFDFSDWEALIKKHVRPKKVDGILINAVDYKNLKNELGFTKLLARLNSVRMGSLKSREEKLVFWINTYNIFAAKMVADHFPIKSIKDLGSFFRPVWEKPAGNVGGKERTLNEIEHEILRKMNEPRVHVAIVCASVSCPDLRLEAFNVNSLNEQLDDQMKVFLKSSEKGMKIDNKRNRVYLSSIFKWFEDDFESRGGVLQFIANYVSPDVAKKLTRSGIKIYYLEYNWGINS</sequence>
<feature type="domain" description="DUF547" evidence="1">
    <location>
        <begin position="92"/>
        <end position="198"/>
    </location>
</feature>
<dbReference type="PANTHER" id="PTHR46361">
    <property type="entry name" value="ELECTRON CARRIER/ PROTEIN DISULFIDE OXIDOREDUCTASE"/>
    <property type="match status" value="1"/>
</dbReference>
<evidence type="ECO:0000259" key="1">
    <source>
        <dbReference type="Pfam" id="PF04784"/>
    </source>
</evidence>
<evidence type="ECO:0000313" key="2">
    <source>
        <dbReference type="EMBL" id="SUZ60871.1"/>
    </source>
</evidence>
<gene>
    <name evidence="2" type="ORF">METZ01_LOCUS13725</name>
</gene>
<dbReference type="EMBL" id="UINC01000770">
    <property type="protein sequence ID" value="SUZ60871.1"/>
    <property type="molecule type" value="Genomic_DNA"/>
</dbReference>
<dbReference type="Pfam" id="PF04784">
    <property type="entry name" value="DUF547"/>
    <property type="match status" value="1"/>
</dbReference>
<dbReference type="PANTHER" id="PTHR46361:SF3">
    <property type="entry name" value="ELECTRON CARRIER_ PROTEIN DISULFIDE OXIDOREDUCTASE"/>
    <property type="match status" value="1"/>
</dbReference>
<organism evidence="2">
    <name type="scientific">marine metagenome</name>
    <dbReference type="NCBI Taxonomy" id="408172"/>
    <lineage>
        <taxon>unclassified sequences</taxon>
        <taxon>metagenomes</taxon>
        <taxon>ecological metagenomes</taxon>
    </lineage>
</organism>
<proteinExistence type="predicted"/>